<proteinExistence type="inferred from homology"/>
<dbReference type="InterPro" id="IPR006156">
    <property type="entry name" value="Dihydroneopterin_aldolase"/>
</dbReference>
<comment type="similarity">
    <text evidence="3 6">Belongs to the DHNA family.</text>
</comment>
<dbReference type="InterPro" id="IPR006157">
    <property type="entry name" value="FolB_dom"/>
</dbReference>
<dbReference type="Proteomes" id="UP000001203">
    <property type="component" value="Chromosome circular"/>
</dbReference>
<comment type="catalytic activity">
    <reaction evidence="1 6">
        <text>7,8-dihydroneopterin = 6-hydroxymethyl-7,8-dihydropterin + glycolaldehyde</text>
        <dbReference type="Rhea" id="RHEA:10540"/>
        <dbReference type="ChEBI" id="CHEBI:17001"/>
        <dbReference type="ChEBI" id="CHEBI:17071"/>
        <dbReference type="ChEBI" id="CHEBI:44841"/>
        <dbReference type="EC" id="4.1.2.25"/>
    </reaction>
</comment>
<comment type="pathway">
    <text evidence="2 6">Cofactor biosynthesis; tetrahydrofolate biosynthesis; 2-amino-4-hydroxy-6-hydroxymethyl-7,8-dihydropteridine diphosphate from 7,8-dihydroneopterin triphosphate: step 3/4.</text>
</comment>
<evidence type="ECO:0000256" key="4">
    <source>
        <dbReference type="ARBA" id="ARBA00022909"/>
    </source>
</evidence>
<reference evidence="8 9" key="1">
    <citation type="journal article" date="2008" name="Proc. Natl. Acad. Sci. U.S.A.">
        <title>The genome of Cyanothece 51142, a unicellular diazotrophic cyanobacterium important in the marine nitrogen cycle.</title>
        <authorList>
            <person name="Welsh E.A."/>
            <person name="Liberton M."/>
            <person name="Stoeckel J."/>
            <person name="Loh T."/>
            <person name="Elvitigala T."/>
            <person name="Wang C."/>
            <person name="Wollam A."/>
            <person name="Fulton R.S."/>
            <person name="Clifton S.W."/>
            <person name="Jacobs J.M."/>
            <person name="Aurora R."/>
            <person name="Ghosh B.K."/>
            <person name="Sherman L.A."/>
            <person name="Smith R.D."/>
            <person name="Wilson R.K."/>
            <person name="Pakrasi H.B."/>
        </authorList>
    </citation>
    <scope>NUCLEOTIDE SEQUENCE [LARGE SCALE GENOMIC DNA]</scope>
    <source>
        <strain evidence="9">ATCC 51142 / BH68</strain>
    </source>
</reference>
<dbReference type="EMBL" id="CP000806">
    <property type="protein sequence ID" value="ACB53768.1"/>
    <property type="molecule type" value="Genomic_DNA"/>
</dbReference>
<dbReference type="Pfam" id="PF02152">
    <property type="entry name" value="FolB"/>
    <property type="match status" value="1"/>
</dbReference>
<dbReference type="AlphaFoldDB" id="B1WUB4"/>
<evidence type="ECO:0000256" key="5">
    <source>
        <dbReference type="ARBA" id="ARBA00023239"/>
    </source>
</evidence>
<dbReference type="STRING" id="43989.cce_4420"/>
<keyword evidence="4 6" id="KW-0289">Folate biosynthesis</keyword>
<dbReference type="eggNOG" id="COG1539">
    <property type="taxonomic scope" value="Bacteria"/>
</dbReference>
<dbReference type="NCBIfam" id="TIGR00525">
    <property type="entry name" value="folB"/>
    <property type="match status" value="1"/>
</dbReference>
<name>B1WUB4_CROS5</name>
<organism evidence="8 9">
    <name type="scientific">Crocosphaera subtropica (strain ATCC 51142 / BH68)</name>
    <name type="common">Cyanothece sp. (strain ATCC 51142)</name>
    <dbReference type="NCBI Taxonomy" id="43989"/>
    <lineage>
        <taxon>Bacteria</taxon>
        <taxon>Bacillati</taxon>
        <taxon>Cyanobacteriota</taxon>
        <taxon>Cyanophyceae</taxon>
        <taxon>Oscillatoriophycideae</taxon>
        <taxon>Chroococcales</taxon>
        <taxon>Aphanothecaceae</taxon>
        <taxon>Crocosphaera</taxon>
        <taxon>Crocosphaera subtropica</taxon>
    </lineage>
</organism>
<protein>
    <recommendedName>
        <fullName evidence="6">7,8-dihydroneopterin aldolase</fullName>
        <ecNumber evidence="6">4.1.2.25</ecNumber>
    </recommendedName>
</protein>
<dbReference type="NCBIfam" id="TIGR00526">
    <property type="entry name" value="folB_dom"/>
    <property type="match status" value="1"/>
</dbReference>
<dbReference type="UniPathway" id="UPA00077">
    <property type="reaction ID" value="UER00154"/>
</dbReference>
<evidence type="ECO:0000313" key="9">
    <source>
        <dbReference type="Proteomes" id="UP000001203"/>
    </source>
</evidence>
<sequence length="151" mass="17125">MTHKVYSRIILLTIITIEPRFCLNISIQAITEMDFIEVSGIRCYGYTGYLPEEQVLGQWFEVDLILGVDLKDAGISDNLDDTSDYRQAIAIVKNHIKTTKVALIEKLTEMIAQEILSLPNVNHVRIRLTKLAPPIPDFPGNITIDITRKKD</sequence>
<dbReference type="GO" id="GO:0046654">
    <property type="term" value="P:tetrahydrofolate biosynthetic process"/>
    <property type="evidence" value="ECO:0007669"/>
    <property type="project" value="UniProtKB-UniRule"/>
</dbReference>
<dbReference type="SMART" id="SM00905">
    <property type="entry name" value="FolB"/>
    <property type="match status" value="1"/>
</dbReference>
<accession>B1WUB4</accession>
<evidence type="ECO:0000313" key="8">
    <source>
        <dbReference type="EMBL" id="ACB53768.1"/>
    </source>
</evidence>
<dbReference type="CDD" id="cd00534">
    <property type="entry name" value="DHNA_DHNTPE"/>
    <property type="match status" value="1"/>
</dbReference>
<keyword evidence="5 6" id="KW-0456">Lyase</keyword>
<dbReference type="HOGENOM" id="CLU_112632_1_3_3"/>
<feature type="domain" description="Dihydroneopterin aldolase/epimerase" evidence="7">
    <location>
        <begin position="36"/>
        <end position="148"/>
    </location>
</feature>
<comment type="function">
    <text evidence="6">Catalyzes the conversion of 7,8-dihydroneopterin to 6-hydroxymethyl-7,8-dihydropterin.</text>
</comment>
<dbReference type="InterPro" id="IPR043133">
    <property type="entry name" value="GTP-CH-I_C/QueF"/>
</dbReference>
<evidence type="ECO:0000256" key="1">
    <source>
        <dbReference type="ARBA" id="ARBA00001353"/>
    </source>
</evidence>
<evidence type="ECO:0000256" key="6">
    <source>
        <dbReference type="RuleBase" id="RU362079"/>
    </source>
</evidence>
<dbReference type="GO" id="GO:0004150">
    <property type="term" value="F:dihydroneopterin aldolase activity"/>
    <property type="evidence" value="ECO:0007669"/>
    <property type="project" value="UniProtKB-UniRule"/>
</dbReference>
<dbReference type="GO" id="GO:0046656">
    <property type="term" value="P:folic acid biosynthetic process"/>
    <property type="evidence" value="ECO:0007669"/>
    <property type="project" value="UniProtKB-UniRule"/>
</dbReference>
<keyword evidence="9" id="KW-1185">Reference proteome</keyword>
<dbReference type="Gene3D" id="3.30.1130.10">
    <property type="match status" value="1"/>
</dbReference>
<dbReference type="EC" id="4.1.2.25" evidence="6"/>
<dbReference type="PANTHER" id="PTHR42844">
    <property type="entry name" value="DIHYDRONEOPTERIN ALDOLASE 1-RELATED"/>
    <property type="match status" value="1"/>
</dbReference>
<evidence type="ECO:0000256" key="3">
    <source>
        <dbReference type="ARBA" id="ARBA00005708"/>
    </source>
</evidence>
<evidence type="ECO:0000256" key="2">
    <source>
        <dbReference type="ARBA" id="ARBA00005013"/>
    </source>
</evidence>
<dbReference type="SUPFAM" id="SSF55620">
    <property type="entry name" value="Tetrahydrobiopterin biosynthesis enzymes-like"/>
    <property type="match status" value="1"/>
</dbReference>
<gene>
    <name evidence="8" type="primary">folB</name>
    <name evidence="8" type="ordered locus">cce_4420</name>
</gene>
<evidence type="ECO:0000259" key="7">
    <source>
        <dbReference type="SMART" id="SM00905"/>
    </source>
</evidence>
<dbReference type="GO" id="GO:0005737">
    <property type="term" value="C:cytoplasm"/>
    <property type="evidence" value="ECO:0007669"/>
    <property type="project" value="TreeGrafter"/>
</dbReference>
<dbReference type="KEGG" id="cyt:cce_4420"/>
<dbReference type="PANTHER" id="PTHR42844:SF1">
    <property type="entry name" value="DIHYDRONEOPTERIN ALDOLASE 1-RELATED"/>
    <property type="match status" value="1"/>
</dbReference>